<feature type="transmembrane region" description="Helical" evidence="3">
    <location>
        <begin position="32"/>
        <end position="51"/>
    </location>
</feature>
<dbReference type="Pfam" id="PF05426">
    <property type="entry name" value="Alginate_lyase"/>
    <property type="match status" value="1"/>
</dbReference>
<keyword evidence="3" id="KW-1133">Transmembrane helix</keyword>
<dbReference type="InterPro" id="IPR008397">
    <property type="entry name" value="Alginate_lyase_dom"/>
</dbReference>
<name>A0ABU9HQA0_9FLAO</name>
<proteinExistence type="predicted"/>
<dbReference type="InterPro" id="IPR026444">
    <property type="entry name" value="Secre_tail"/>
</dbReference>
<evidence type="ECO:0000256" key="3">
    <source>
        <dbReference type="SAM" id="Phobius"/>
    </source>
</evidence>
<dbReference type="InterPro" id="IPR008964">
    <property type="entry name" value="Invasin/intimin_cell_adhesion"/>
</dbReference>
<keyword evidence="1" id="KW-0732">Signal</keyword>
<gene>
    <name evidence="6" type="ORF">AAEO59_13945</name>
</gene>
<reference evidence="6 7" key="1">
    <citation type="submission" date="2024-04" db="EMBL/GenBank/DDBJ databases">
        <title>Flavobacterium sp. DGU99 16S ribosomal RNA gene Genome sequencing and assembly.</title>
        <authorList>
            <person name="Park S."/>
        </authorList>
    </citation>
    <scope>NUCLEOTIDE SEQUENCE [LARGE SCALE GENOMIC DNA]</scope>
    <source>
        <strain evidence="6 7">DGU99</strain>
    </source>
</reference>
<dbReference type="Pfam" id="PF18962">
    <property type="entry name" value="Por_Secre_tail"/>
    <property type="match status" value="1"/>
</dbReference>
<evidence type="ECO:0000313" key="6">
    <source>
        <dbReference type="EMBL" id="MEL1242156.1"/>
    </source>
</evidence>
<evidence type="ECO:0000259" key="4">
    <source>
        <dbReference type="Pfam" id="PF05426"/>
    </source>
</evidence>
<accession>A0ABU9HQA0</accession>
<evidence type="ECO:0000313" key="7">
    <source>
        <dbReference type="Proteomes" id="UP001398556"/>
    </source>
</evidence>
<dbReference type="NCBIfam" id="TIGR04183">
    <property type="entry name" value="Por_Secre_tail"/>
    <property type="match status" value="1"/>
</dbReference>
<evidence type="ECO:0000256" key="2">
    <source>
        <dbReference type="ARBA" id="ARBA00023239"/>
    </source>
</evidence>
<evidence type="ECO:0000259" key="5">
    <source>
        <dbReference type="Pfam" id="PF18962"/>
    </source>
</evidence>
<feature type="domain" description="Alginate lyase" evidence="4">
    <location>
        <begin position="306"/>
        <end position="508"/>
    </location>
</feature>
<dbReference type="InterPro" id="IPR032502">
    <property type="entry name" value="DUF4979"/>
</dbReference>
<dbReference type="Gene3D" id="2.60.40.1080">
    <property type="match status" value="1"/>
</dbReference>
<evidence type="ECO:0000256" key="1">
    <source>
        <dbReference type="ARBA" id="ARBA00022729"/>
    </source>
</evidence>
<dbReference type="Gene3D" id="2.60.40.740">
    <property type="match status" value="1"/>
</dbReference>
<protein>
    <submittedName>
        <fullName evidence="6">DUF4979 domain-containing protein</fullName>
    </submittedName>
</protein>
<sequence>MENFKLINIDKNFTLPQSFGLVATFGTVSEKLYNLFNTAILAIILLLFSFIKAEAQTGQINDDFSTGATFNWVAATAGSTGQILNGKYNVNFPAPSSGKYRADFKKNGGITFHAGNYPIIAIKINKPPRCNYFFDTSLGSYNGTNNNGTKIVTESGNVFYWDLSTGKLGTTTLSTTQPTTLTLFQLKIADIVLTSEELASNKTNYQVDWVKSFASVDALRAYLNPSGTTNPQFEFSGTFVHPGLLHNATDLNRIKDLVAQQAGRPYQSYQVLVASGKASATYTMKGPYSALTRDASFTIDGVAGGTVKNNVESDFLAAYYNALMYKINGNEAHALKAIQILDAYSATTKSIVGADAELNGLYGFMLVNAAEIMRSAYPSWAAAKVLQCQNMLKSVFYPIIGNFKPCAHGNWDIICMKALMGIAIFTEDTAMFNKTINYYYYGEGNGSIKNYVLTDAGQLQESNRDQPHVMLAIGSLAELAEMALKQGVDLYSANNNAIMRGYEYTSQYNLGMDVPYQTSYDYCEKNYQDYTPTAISPNGRGDLRAVFEIAYNHYVYRKGLAMPQTMAVLGRMGAEGAPFGADNPGYGSLLFYLNTANDYPFVNQGLIDDNFTTSTQTWKAVTTGSVATAEDGQLKITTVIQSNGKGRGDMQNNITTVHPGNYPILAIKMKKPVNCNFTFDTNLGSYGNAANKWTGKVGEEIYYYDLTKTGFGATPSMLSTTAATTLSTFQFKVADIASGETSYTVDWVKTVKTVAELTAFDPATGLINDNFSTTTDGWSTTTSGATATADNGHLRVGLVKQTNGSYRGDVKKTAGVTLYPANYPIVAIKLKKPIVANITLDSNLGSFGNGSNKWTGKVGNDIYYFDLSKTGFGTGGVLTVPTSLTTFQFKIADITSGEANYQVDWVKTVKTVAELQALVAPAYQTITFATIDVMKMGMADFGSATSSSGLTVSLSSSNENVATIVNGKIHIVGAGTSEISAAQVGDANYYAADVVKRNLVVVKNDQSIMFSNLSAKTIEDADFTAGAIASSGLTVSYTSSNPEVATIVDSKVHIVGAGTTIITASQSGDEIYNAATSVTQPLTVNKLFYADADKDGFGSTTTALLSVNDAPEGYATNNTDCNDNDATVHEPKQYYVDADKDGFGSTTTAILCSSVAPEGYATNNTDCNDNDATVHEPLQYYVDADKDGFGSITTAMLCSSVAPEGYATNNTDCNDNDATVHEPILYYVDADKDGFGSTTTAMLCSSVAPEGYATNNADCDDTKILYADNDGDGLGAGSPVACGVANTNDCDDTNPIQLTAIIPDVYTLNSAVDEKNTIYVGYGATSLNITATPAGGTVPYTYQWSTNQTSQSISVSAAGTYTVTITDAKGCQTTAVIVIKTLNVQCGNSNDKVMVCHNNQVICVSSNSVQSHLDHGDKLGSCTVANKEASKSLITEGDTTEDVVVYPNPVTSILNVKVNEVYSGATLEVYNILGVKLRFQALTNTLEAISLEGLPSGNYLLYICNGNRITVKSIIKQ</sequence>
<dbReference type="Pfam" id="PF16351">
    <property type="entry name" value="DUF4979"/>
    <property type="match status" value="3"/>
</dbReference>
<dbReference type="EMBL" id="JBBYHU010000034">
    <property type="protein sequence ID" value="MEL1242156.1"/>
    <property type="molecule type" value="Genomic_DNA"/>
</dbReference>
<dbReference type="SUPFAM" id="SSF48230">
    <property type="entry name" value="Chondroitin AC/alginate lyase"/>
    <property type="match status" value="1"/>
</dbReference>
<organism evidence="6 7">
    <name type="scientific">Flavobacterium flavipallidum</name>
    <dbReference type="NCBI Taxonomy" id="3139140"/>
    <lineage>
        <taxon>Bacteria</taxon>
        <taxon>Pseudomonadati</taxon>
        <taxon>Bacteroidota</taxon>
        <taxon>Flavobacteriia</taxon>
        <taxon>Flavobacteriales</taxon>
        <taxon>Flavobacteriaceae</taxon>
        <taxon>Flavobacterium</taxon>
    </lineage>
</organism>
<keyword evidence="7" id="KW-1185">Reference proteome</keyword>
<dbReference type="Gene3D" id="1.50.10.100">
    <property type="entry name" value="Chondroitin AC/alginate lyase"/>
    <property type="match status" value="1"/>
</dbReference>
<keyword evidence="2" id="KW-0456">Lyase</keyword>
<dbReference type="SUPFAM" id="SSF49373">
    <property type="entry name" value="Invasin/intimin cell-adhesion fragments"/>
    <property type="match status" value="1"/>
</dbReference>
<dbReference type="RefSeq" id="WP_341701359.1">
    <property type="nucleotide sequence ID" value="NZ_JBBYHU010000034.1"/>
</dbReference>
<dbReference type="Proteomes" id="UP001398556">
    <property type="component" value="Unassembled WGS sequence"/>
</dbReference>
<feature type="domain" description="Secretion system C-terminal sorting" evidence="5">
    <location>
        <begin position="1445"/>
        <end position="1515"/>
    </location>
</feature>
<keyword evidence="3" id="KW-0812">Transmembrane</keyword>
<comment type="caution">
    <text evidence="6">The sequence shown here is derived from an EMBL/GenBank/DDBJ whole genome shotgun (WGS) entry which is preliminary data.</text>
</comment>
<keyword evidence="3" id="KW-0472">Membrane</keyword>
<dbReference type="InterPro" id="IPR008929">
    <property type="entry name" value="Chondroitin_lyas"/>
</dbReference>